<keyword evidence="2" id="KW-1185">Reference proteome</keyword>
<reference evidence="2" key="1">
    <citation type="submission" date="2016-11" db="EMBL/GenBank/DDBJ databases">
        <authorList>
            <person name="Varghese N."/>
            <person name="Submissions S."/>
        </authorList>
    </citation>
    <scope>NUCLEOTIDE SEQUENCE [LARGE SCALE GENOMIC DNA]</scope>
    <source>
        <strain evidence="2">DSM 16990</strain>
    </source>
</reference>
<protein>
    <submittedName>
        <fullName evidence="1">Uncharacterized protein</fullName>
    </submittedName>
</protein>
<gene>
    <name evidence="1" type="ORF">SAMN04488522_101834</name>
</gene>
<evidence type="ECO:0000313" key="2">
    <source>
        <dbReference type="Proteomes" id="UP000184287"/>
    </source>
</evidence>
<accession>A0A1M4V9Y5</accession>
<dbReference type="STRING" id="288992.SAMN04488522_101834"/>
<name>A0A1M4V9Y5_9SPHI</name>
<dbReference type="AlphaFoldDB" id="A0A1M4V9Y5"/>
<dbReference type="Proteomes" id="UP000184287">
    <property type="component" value="Unassembled WGS sequence"/>
</dbReference>
<evidence type="ECO:0000313" key="1">
    <source>
        <dbReference type="EMBL" id="SHE65775.1"/>
    </source>
</evidence>
<organism evidence="1 2">
    <name type="scientific">Pedobacter caeni</name>
    <dbReference type="NCBI Taxonomy" id="288992"/>
    <lineage>
        <taxon>Bacteria</taxon>
        <taxon>Pseudomonadati</taxon>
        <taxon>Bacteroidota</taxon>
        <taxon>Sphingobacteriia</taxon>
        <taxon>Sphingobacteriales</taxon>
        <taxon>Sphingobacteriaceae</taxon>
        <taxon>Pedobacter</taxon>
    </lineage>
</organism>
<dbReference type="EMBL" id="FQUQ01000001">
    <property type="protein sequence ID" value="SHE65775.1"/>
    <property type="molecule type" value="Genomic_DNA"/>
</dbReference>
<sequence length="46" mass="5455">MKMHPKVNKIVVYLYANCAHSVFLLQKEFGKNLLNKVYQCKKHAFE</sequence>
<proteinExistence type="predicted"/>